<evidence type="ECO:0000313" key="4">
    <source>
        <dbReference type="EMBL" id="KAF3327391.1"/>
    </source>
</evidence>
<dbReference type="PROSITE" id="PS50158">
    <property type="entry name" value="ZF_CCHC"/>
    <property type="match status" value="1"/>
</dbReference>
<dbReference type="GO" id="GO:0003676">
    <property type="term" value="F:nucleic acid binding"/>
    <property type="evidence" value="ECO:0007669"/>
    <property type="project" value="InterPro"/>
</dbReference>
<feature type="region of interest" description="Disordered" evidence="2">
    <location>
        <begin position="385"/>
        <end position="408"/>
    </location>
</feature>
<dbReference type="EMBL" id="SWLB01000017">
    <property type="protein sequence ID" value="KAF3327391.1"/>
    <property type="molecule type" value="Genomic_DNA"/>
</dbReference>
<keyword evidence="5" id="KW-1185">Reference proteome</keyword>
<dbReference type="OrthoDB" id="5967017at2759"/>
<dbReference type="AlphaFoldDB" id="A0A833QSQ2"/>
<evidence type="ECO:0000259" key="3">
    <source>
        <dbReference type="PROSITE" id="PS50158"/>
    </source>
</evidence>
<dbReference type="InterPro" id="IPR001878">
    <property type="entry name" value="Znf_CCHC"/>
</dbReference>
<keyword evidence="1" id="KW-0863">Zinc-finger</keyword>
<keyword evidence="1" id="KW-0479">Metal-binding</keyword>
<dbReference type="InterPro" id="IPR036875">
    <property type="entry name" value="Znf_CCHC_sf"/>
</dbReference>
<evidence type="ECO:0000256" key="2">
    <source>
        <dbReference type="SAM" id="MobiDB-lite"/>
    </source>
</evidence>
<dbReference type="SUPFAM" id="SSF57756">
    <property type="entry name" value="Retrovirus zinc finger-like domains"/>
    <property type="match status" value="1"/>
</dbReference>
<feature type="compositionally biased region" description="Low complexity" evidence="2">
    <location>
        <begin position="394"/>
        <end position="405"/>
    </location>
</feature>
<name>A0A833QSQ2_9POAL</name>
<organism evidence="4 5">
    <name type="scientific">Carex littledalei</name>
    <dbReference type="NCBI Taxonomy" id="544730"/>
    <lineage>
        <taxon>Eukaryota</taxon>
        <taxon>Viridiplantae</taxon>
        <taxon>Streptophyta</taxon>
        <taxon>Embryophyta</taxon>
        <taxon>Tracheophyta</taxon>
        <taxon>Spermatophyta</taxon>
        <taxon>Magnoliopsida</taxon>
        <taxon>Liliopsida</taxon>
        <taxon>Poales</taxon>
        <taxon>Cyperaceae</taxon>
        <taxon>Cyperoideae</taxon>
        <taxon>Cariceae</taxon>
        <taxon>Carex</taxon>
        <taxon>Carex subgen. Euthyceras</taxon>
    </lineage>
</organism>
<protein>
    <recommendedName>
        <fullName evidence="3">CCHC-type domain-containing protein</fullName>
    </recommendedName>
</protein>
<sequence>MAFHAAAEKTKEGEWQIVTQWKNKTSPITTTQTTKNPKAYQSYFTKPSYADIVRTNPPKYAHPQPNLISQPTFHNKPPQRPKGDYYVSPHCVAQLRFPPSSRYVEWKGRCFRCCQMGHSASRCKNPKRCGRCWGQGHIGSFCKVADQIQLRVDTPTRFKEPKFEELLQGNLPPIDLPTDRPQKIICFIERDEQYYEELGKLDNAVVMYNPSLEVDLSIEQVAEYAASSGLVKASDISVGVMTRSRYVILLPICIDPAKFIRGIPSRVWEEGFSFSLWCPLDDAKVVIPRYKVMLDLVGIPLDLYKEQNVIRAISSIGTYLGTVAQVMEGDVACWTVVVATSSLSLIPHQVAYIIGGLEKLVDVVPKACVQGEVYKPCDLPQPKEVFNPPIVRPSSSSSSSLLNSSDVSPNGSVDDQFIGSRKVLEKLCQGIDFQALPTRVQAVLRGASSMEETGVQQNVVTDDPVIAKQRVDATENPGAAIKVSQLHAKDPGANLNADLIPILGAVTCVEVLVSSPIIVGTNSVENRVVVQKWPQNISAVENF</sequence>
<dbReference type="GO" id="GO:0008270">
    <property type="term" value="F:zinc ion binding"/>
    <property type="evidence" value="ECO:0007669"/>
    <property type="project" value="UniProtKB-KW"/>
</dbReference>
<feature type="domain" description="CCHC-type" evidence="3">
    <location>
        <begin position="109"/>
        <end position="125"/>
    </location>
</feature>
<proteinExistence type="predicted"/>
<reference evidence="4" key="1">
    <citation type="submission" date="2020-01" db="EMBL/GenBank/DDBJ databases">
        <title>Genome sequence of Kobresia littledalei, the first chromosome-level genome in the family Cyperaceae.</title>
        <authorList>
            <person name="Qu G."/>
        </authorList>
    </citation>
    <scope>NUCLEOTIDE SEQUENCE</scope>
    <source>
        <strain evidence="4">C.B.Clarke</strain>
        <tissue evidence="4">Leaf</tissue>
    </source>
</reference>
<evidence type="ECO:0000313" key="5">
    <source>
        <dbReference type="Proteomes" id="UP000623129"/>
    </source>
</evidence>
<accession>A0A833QSQ2</accession>
<gene>
    <name evidence="4" type="ORF">FCM35_KLT07509</name>
</gene>
<comment type="caution">
    <text evidence="4">The sequence shown here is derived from an EMBL/GenBank/DDBJ whole genome shotgun (WGS) entry which is preliminary data.</text>
</comment>
<dbReference type="Gene3D" id="4.10.60.10">
    <property type="entry name" value="Zinc finger, CCHC-type"/>
    <property type="match status" value="1"/>
</dbReference>
<evidence type="ECO:0000256" key="1">
    <source>
        <dbReference type="PROSITE-ProRule" id="PRU00047"/>
    </source>
</evidence>
<keyword evidence="1" id="KW-0862">Zinc</keyword>
<dbReference type="Proteomes" id="UP000623129">
    <property type="component" value="Unassembled WGS sequence"/>
</dbReference>